<name>A0A5C5WCF4_9PLAN</name>
<proteinExistence type="predicted"/>
<dbReference type="InterPro" id="IPR010263">
    <property type="entry name" value="T6SS_TssK"/>
</dbReference>
<gene>
    <name evidence="1" type="ORF">KOR42_40080</name>
</gene>
<keyword evidence="2" id="KW-1185">Reference proteome</keyword>
<evidence type="ECO:0008006" key="3">
    <source>
        <dbReference type="Google" id="ProtNLM"/>
    </source>
</evidence>
<evidence type="ECO:0000313" key="2">
    <source>
        <dbReference type="Proteomes" id="UP000317243"/>
    </source>
</evidence>
<evidence type="ECO:0000313" key="1">
    <source>
        <dbReference type="EMBL" id="TWT48217.1"/>
    </source>
</evidence>
<dbReference type="Pfam" id="PF05936">
    <property type="entry name" value="T6SS_VasE"/>
    <property type="match status" value="1"/>
</dbReference>
<dbReference type="Proteomes" id="UP000317243">
    <property type="component" value="Unassembled WGS sequence"/>
</dbReference>
<dbReference type="RefSeq" id="WP_146511417.1">
    <property type="nucleotide sequence ID" value="NZ_SIHI01000020.1"/>
</dbReference>
<comment type="caution">
    <text evidence="1">The sequence shown here is derived from an EMBL/GenBank/DDBJ whole genome shotgun (WGS) entry which is preliminary data.</text>
</comment>
<organism evidence="1 2">
    <name type="scientific">Thalassoglobus neptunius</name>
    <dbReference type="NCBI Taxonomy" id="1938619"/>
    <lineage>
        <taxon>Bacteria</taxon>
        <taxon>Pseudomonadati</taxon>
        <taxon>Planctomycetota</taxon>
        <taxon>Planctomycetia</taxon>
        <taxon>Planctomycetales</taxon>
        <taxon>Planctomycetaceae</taxon>
        <taxon>Thalassoglobus</taxon>
    </lineage>
</organism>
<dbReference type="PANTHER" id="PTHR35566">
    <property type="entry name" value="BLR3599 PROTEIN"/>
    <property type="match status" value="1"/>
</dbReference>
<protein>
    <recommendedName>
        <fullName evidence="3">Type VI secretion protein, VC_A0114 family</fullName>
    </recommendedName>
</protein>
<accession>A0A5C5WCF4</accession>
<sequence length="471" mass="53196">MSSHSIHWGEGVFLRPQHFQLADQLHREALSMSCRWENAYHYGIHHLVIDRDSLSNWRVSLSECQVRLPDGTLIRIPEDSHVAAEAIPRDALPNADARVKVYVGIREIRRGANNAEADGPEVESRYLKREAEVADDNSAGNVEQIGVRVLNPRILIGDEAARGYDAVPIMQLKLGTAAESPPEIDPEYIPPTITTESSSQISYILRSICDQLGAESQQLAQQIRDRGVAFSSGHREDLEMISRLQAVNASLGGIAHLPSSRGLHPFQVYSELCRAAGFTAIFRGNRSFPQIPAYDHDNLILSFQFLFQLMSAGEKKERSYVREPFRAEGLLMMVRLNSEWLQPDWRFYIGVECDLPTANVSELLSERALGMKVGSTDDVDQIYKMGRKGVRIAPVADPPRVFPRANWHYYRVERDASWAEVERTLNLGIRFNEKFVESQIAGEDRIVVLNRDTNENKTMAFSLFAIRHVES</sequence>
<dbReference type="OrthoDB" id="9775333at2"/>
<dbReference type="AlphaFoldDB" id="A0A5C5WCF4"/>
<dbReference type="NCBIfam" id="TIGR03353">
    <property type="entry name" value="VI_chp_4"/>
    <property type="match status" value="1"/>
</dbReference>
<dbReference type="PANTHER" id="PTHR35566:SF1">
    <property type="entry name" value="TYPE VI SECRETION SYSTEM BASEPLATE COMPONENT TSSK1"/>
    <property type="match status" value="1"/>
</dbReference>
<reference evidence="1 2" key="1">
    <citation type="submission" date="2019-02" db="EMBL/GenBank/DDBJ databases">
        <title>Deep-cultivation of Planctomycetes and their phenomic and genomic characterization uncovers novel biology.</title>
        <authorList>
            <person name="Wiegand S."/>
            <person name="Jogler M."/>
            <person name="Boedeker C."/>
            <person name="Pinto D."/>
            <person name="Vollmers J."/>
            <person name="Rivas-Marin E."/>
            <person name="Kohn T."/>
            <person name="Peeters S.H."/>
            <person name="Heuer A."/>
            <person name="Rast P."/>
            <person name="Oberbeckmann S."/>
            <person name="Bunk B."/>
            <person name="Jeske O."/>
            <person name="Meyerdierks A."/>
            <person name="Storesund J.E."/>
            <person name="Kallscheuer N."/>
            <person name="Luecker S."/>
            <person name="Lage O.M."/>
            <person name="Pohl T."/>
            <person name="Merkel B.J."/>
            <person name="Hornburger P."/>
            <person name="Mueller R.-W."/>
            <person name="Bruemmer F."/>
            <person name="Labrenz M."/>
            <person name="Spormann A.M."/>
            <person name="Op Den Camp H."/>
            <person name="Overmann J."/>
            <person name="Amann R."/>
            <person name="Jetten M.S.M."/>
            <person name="Mascher T."/>
            <person name="Medema M.H."/>
            <person name="Devos D.P."/>
            <person name="Kaster A.-K."/>
            <person name="Ovreas L."/>
            <person name="Rohde M."/>
            <person name="Galperin M.Y."/>
            <person name="Jogler C."/>
        </authorList>
    </citation>
    <scope>NUCLEOTIDE SEQUENCE [LARGE SCALE GENOMIC DNA]</scope>
    <source>
        <strain evidence="1 2">KOR42</strain>
    </source>
</reference>
<dbReference type="EMBL" id="SIHI01000020">
    <property type="protein sequence ID" value="TWT48217.1"/>
    <property type="molecule type" value="Genomic_DNA"/>
</dbReference>